<proteinExistence type="predicted"/>
<organism evidence="1">
    <name type="scientific">Lepeophtheirus salmonis</name>
    <name type="common">Salmon louse</name>
    <name type="synonym">Caligus salmonis</name>
    <dbReference type="NCBI Taxonomy" id="72036"/>
    <lineage>
        <taxon>Eukaryota</taxon>
        <taxon>Metazoa</taxon>
        <taxon>Ecdysozoa</taxon>
        <taxon>Arthropoda</taxon>
        <taxon>Crustacea</taxon>
        <taxon>Multicrustacea</taxon>
        <taxon>Hexanauplia</taxon>
        <taxon>Copepoda</taxon>
        <taxon>Siphonostomatoida</taxon>
        <taxon>Caligidae</taxon>
        <taxon>Lepeophtheirus</taxon>
    </lineage>
</organism>
<evidence type="ECO:0000313" key="1">
    <source>
        <dbReference type="EMBL" id="CDW43635.1"/>
    </source>
</evidence>
<accession>A0A0K2UZX5</accession>
<dbReference type="EMBL" id="HACA01026274">
    <property type="protein sequence ID" value="CDW43635.1"/>
    <property type="molecule type" value="Transcribed_RNA"/>
</dbReference>
<protein>
    <submittedName>
        <fullName evidence="1">Uncharacterized protein</fullName>
    </submittedName>
</protein>
<sequence>MPVRERNTRSVKNIDTVSASIQDDPNLSLTRHSQTLGISVTPL</sequence>
<reference evidence="1" key="1">
    <citation type="submission" date="2014-05" db="EMBL/GenBank/DDBJ databases">
        <authorList>
            <person name="Chronopoulou M."/>
        </authorList>
    </citation>
    <scope>NUCLEOTIDE SEQUENCE</scope>
    <source>
        <tissue evidence="1">Whole organism</tissue>
    </source>
</reference>
<name>A0A0K2UZX5_LEPSM</name>
<dbReference type="AlphaFoldDB" id="A0A0K2UZX5"/>